<sequence>MTWLDINSFGFLVVFLATAFLVGELLVKGRGLFALLGVALMAMYFSHHIDTTTSLWVIVLYAAGILLILLDGKVFSDGTVAIMGIVLMIAGVGVAAPGWMYGVLASMGVVLGAASSLGFLKVFPRRELWTKITLRDRLSGEEGYNSMNQAYGELVGKLGRAETDFRPTGTAVIDGEPYSATSGGLWVTKGQEIEVVKVDGTQIRVRPVASASEENDSSNETDASDEERYL</sequence>
<proteinExistence type="predicted"/>
<gene>
    <name evidence="8" type="ORF">B0H94_1166</name>
</gene>
<keyword evidence="3 6" id="KW-1133">Transmembrane helix</keyword>
<keyword evidence="2 6" id="KW-0812">Transmembrane</keyword>
<dbReference type="GO" id="GO:0005886">
    <property type="term" value="C:plasma membrane"/>
    <property type="evidence" value="ECO:0007669"/>
    <property type="project" value="TreeGrafter"/>
</dbReference>
<dbReference type="Gene3D" id="2.40.50.140">
    <property type="entry name" value="Nucleic acid-binding proteins"/>
    <property type="match status" value="1"/>
</dbReference>
<dbReference type="Pfam" id="PF01957">
    <property type="entry name" value="NfeD"/>
    <property type="match status" value="1"/>
</dbReference>
<feature type="transmembrane region" description="Helical" evidence="6">
    <location>
        <begin position="55"/>
        <end position="72"/>
    </location>
</feature>
<evidence type="ECO:0000256" key="3">
    <source>
        <dbReference type="ARBA" id="ARBA00022989"/>
    </source>
</evidence>
<dbReference type="EMBL" id="PYAV01000016">
    <property type="protein sequence ID" value="PSL42307.1"/>
    <property type="molecule type" value="Genomic_DNA"/>
</dbReference>
<feature type="transmembrane region" description="Helical" evidence="6">
    <location>
        <begin position="79"/>
        <end position="97"/>
    </location>
</feature>
<dbReference type="PANTHER" id="PTHR33507">
    <property type="entry name" value="INNER MEMBRANE PROTEIN YBBJ"/>
    <property type="match status" value="1"/>
</dbReference>
<dbReference type="SUPFAM" id="SSF141322">
    <property type="entry name" value="NfeD domain-like"/>
    <property type="match status" value="1"/>
</dbReference>
<feature type="domain" description="NfeD-like C-terminal" evidence="7">
    <location>
        <begin position="153"/>
        <end position="207"/>
    </location>
</feature>
<keyword evidence="9" id="KW-1185">Reference proteome</keyword>
<evidence type="ECO:0000256" key="5">
    <source>
        <dbReference type="SAM" id="MobiDB-lite"/>
    </source>
</evidence>
<dbReference type="OrthoDB" id="9806253at2"/>
<accession>A0A2P8H7U3</accession>
<protein>
    <submittedName>
        <fullName evidence="8">NfeD-like partner-binding protein</fullName>
    </submittedName>
</protein>
<feature type="transmembrane region" description="Helical" evidence="6">
    <location>
        <begin position="103"/>
        <end position="123"/>
    </location>
</feature>
<evidence type="ECO:0000256" key="1">
    <source>
        <dbReference type="ARBA" id="ARBA00004141"/>
    </source>
</evidence>
<comment type="subcellular location">
    <subcellularLocation>
        <location evidence="1">Membrane</location>
        <topology evidence="1">Multi-pass membrane protein</topology>
    </subcellularLocation>
</comment>
<name>A0A2P8H7U3_9BACI</name>
<comment type="caution">
    <text evidence="8">The sequence shown here is derived from an EMBL/GenBank/DDBJ whole genome shotgun (WGS) entry which is preliminary data.</text>
</comment>
<reference evidence="8 9" key="1">
    <citation type="submission" date="2018-03" db="EMBL/GenBank/DDBJ databases">
        <title>Genomic Encyclopedia of Type Strains, Phase III (KMG-III): the genomes of soil and plant-associated and newly described type strains.</title>
        <authorList>
            <person name="Whitman W."/>
        </authorList>
    </citation>
    <scope>NUCLEOTIDE SEQUENCE [LARGE SCALE GENOMIC DNA]</scope>
    <source>
        <strain evidence="8 9">CGMCC 1.07653</strain>
    </source>
</reference>
<dbReference type="RefSeq" id="WP_106589763.1">
    <property type="nucleotide sequence ID" value="NZ_PYAV01000016.1"/>
</dbReference>
<feature type="compositionally biased region" description="Acidic residues" evidence="5">
    <location>
        <begin position="213"/>
        <end position="230"/>
    </location>
</feature>
<evidence type="ECO:0000256" key="2">
    <source>
        <dbReference type="ARBA" id="ARBA00022692"/>
    </source>
</evidence>
<feature type="transmembrane region" description="Helical" evidence="6">
    <location>
        <begin position="6"/>
        <end position="27"/>
    </location>
</feature>
<organism evidence="8 9">
    <name type="scientific">Salsuginibacillus halophilus</name>
    <dbReference type="NCBI Taxonomy" id="517424"/>
    <lineage>
        <taxon>Bacteria</taxon>
        <taxon>Bacillati</taxon>
        <taxon>Bacillota</taxon>
        <taxon>Bacilli</taxon>
        <taxon>Bacillales</taxon>
        <taxon>Bacillaceae</taxon>
        <taxon>Salsuginibacillus</taxon>
    </lineage>
</organism>
<dbReference type="AlphaFoldDB" id="A0A2P8H7U3"/>
<dbReference type="InterPro" id="IPR012340">
    <property type="entry name" value="NA-bd_OB-fold"/>
</dbReference>
<dbReference type="InterPro" id="IPR002810">
    <property type="entry name" value="NfeD-like_C"/>
</dbReference>
<evidence type="ECO:0000256" key="6">
    <source>
        <dbReference type="SAM" id="Phobius"/>
    </source>
</evidence>
<dbReference type="InterPro" id="IPR052165">
    <property type="entry name" value="Membrane_assoc_protease"/>
</dbReference>
<evidence type="ECO:0000256" key="4">
    <source>
        <dbReference type="ARBA" id="ARBA00023136"/>
    </source>
</evidence>
<keyword evidence="4 6" id="KW-0472">Membrane</keyword>
<dbReference type="PANTHER" id="PTHR33507:SF3">
    <property type="entry name" value="INNER MEMBRANE PROTEIN YBBJ"/>
    <property type="match status" value="1"/>
</dbReference>
<feature type="region of interest" description="Disordered" evidence="5">
    <location>
        <begin position="206"/>
        <end position="230"/>
    </location>
</feature>
<evidence type="ECO:0000259" key="7">
    <source>
        <dbReference type="Pfam" id="PF01957"/>
    </source>
</evidence>
<evidence type="ECO:0000313" key="9">
    <source>
        <dbReference type="Proteomes" id="UP000242310"/>
    </source>
</evidence>
<dbReference type="Proteomes" id="UP000242310">
    <property type="component" value="Unassembled WGS sequence"/>
</dbReference>
<evidence type="ECO:0000313" key="8">
    <source>
        <dbReference type="EMBL" id="PSL42307.1"/>
    </source>
</evidence>